<reference evidence="3" key="1">
    <citation type="journal article" date="2019" name="Int. J. Syst. Evol. Microbiol.">
        <title>The Global Catalogue of Microorganisms (GCM) 10K type strain sequencing project: providing services to taxonomists for standard genome sequencing and annotation.</title>
        <authorList>
            <consortium name="The Broad Institute Genomics Platform"/>
            <consortium name="The Broad Institute Genome Sequencing Center for Infectious Disease"/>
            <person name="Wu L."/>
            <person name="Ma J."/>
        </authorList>
    </citation>
    <scope>NUCLEOTIDE SEQUENCE [LARGE SCALE GENOMIC DNA]</scope>
    <source>
        <strain evidence="3">CGMCC 4.7192</strain>
    </source>
</reference>
<dbReference type="Proteomes" id="UP001597294">
    <property type="component" value="Unassembled WGS sequence"/>
</dbReference>
<gene>
    <name evidence="2" type="ORF">ACFSKO_19490</name>
</gene>
<keyword evidence="1" id="KW-1133">Transmembrane helix</keyword>
<name>A0ABW5BQF2_9PROT</name>
<keyword evidence="3" id="KW-1185">Reference proteome</keyword>
<evidence type="ECO:0000313" key="3">
    <source>
        <dbReference type="Proteomes" id="UP001597294"/>
    </source>
</evidence>
<dbReference type="Gene3D" id="1.20.5.160">
    <property type="entry name" value="Bacterial aa3 type cytochrome c oxidase subunit IV"/>
    <property type="match status" value="1"/>
</dbReference>
<dbReference type="EMBL" id="JBHUII010000013">
    <property type="protein sequence ID" value="MFD2207804.1"/>
    <property type="molecule type" value="Genomic_DNA"/>
</dbReference>
<dbReference type="RefSeq" id="WP_380254810.1">
    <property type="nucleotide sequence ID" value="NZ_JBHUII010000013.1"/>
</dbReference>
<feature type="transmembrane region" description="Helical" evidence="1">
    <location>
        <begin position="20"/>
        <end position="39"/>
    </location>
</feature>
<protein>
    <recommendedName>
        <fullName evidence="4">Cytochrome C oxidase subunit IV</fullName>
    </recommendedName>
</protein>
<keyword evidence="1" id="KW-0812">Transmembrane</keyword>
<dbReference type="InterPro" id="IPR036596">
    <property type="entry name" value="Cyt-C_aa3_sf"/>
</dbReference>
<comment type="caution">
    <text evidence="2">The sequence shown here is derived from an EMBL/GenBank/DDBJ whole genome shotgun (WGS) entry which is preliminary data.</text>
</comment>
<sequence length="40" mass="4571">MTNEELTVERQLGWERFTKVTTYSVVIIMAILGLMAITLV</sequence>
<organism evidence="2 3">
    <name type="scientific">Kiloniella antarctica</name>
    <dbReference type="NCBI Taxonomy" id="1550907"/>
    <lineage>
        <taxon>Bacteria</taxon>
        <taxon>Pseudomonadati</taxon>
        <taxon>Pseudomonadota</taxon>
        <taxon>Alphaproteobacteria</taxon>
        <taxon>Rhodospirillales</taxon>
        <taxon>Kiloniellaceae</taxon>
        <taxon>Kiloniella</taxon>
    </lineage>
</organism>
<accession>A0ABW5BQF2</accession>
<evidence type="ECO:0000313" key="2">
    <source>
        <dbReference type="EMBL" id="MFD2207804.1"/>
    </source>
</evidence>
<evidence type="ECO:0008006" key="4">
    <source>
        <dbReference type="Google" id="ProtNLM"/>
    </source>
</evidence>
<proteinExistence type="predicted"/>
<keyword evidence="1" id="KW-0472">Membrane</keyword>
<evidence type="ECO:0000256" key="1">
    <source>
        <dbReference type="SAM" id="Phobius"/>
    </source>
</evidence>